<keyword evidence="3" id="KW-1185">Reference proteome</keyword>
<keyword evidence="1" id="KW-0812">Transmembrane</keyword>
<keyword evidence="1" id="KW-1133">Transmembrane helix</keyword>
<dbReference type="RefSeq" id="WP_345376809.1">
    <property type="nucleotide sequence ID" value="NZ_BAABLM010000009.1"/>
</dbReference>
<reference evidence="3" key="1">
    <citation type="journal article" date="2019" name="Int. J. Syst. Evol. Microbiol.">
        <title>The Global Catalogue of Microorganisms (GCM) 10K type strain sequencing project: providing services to taxonomists for standard genome sequencing and annotation.</title>
        <authorList>
            <consortium name="The Broad Institute Genomics Platform"/>
            <consortium name="The Broad Institute Genome Sequencing Center for Infectious Disease"/>
            <person name="Wu L."/>
            <person name="Ma J."/>
        </authorList>
    </citation>
    <scope>NUCLEOTIDE SEQUENCE [LARGE SCALE GENOMIC DNA]</scope>
    <source>
        <strain evidence="3">JCM 18956</strain>
    </source>
</reference>
<keyword evidence="1" id="KW-0472">Membrane</keyword>
<proteinExistence type="predicted"/>
<dbReference type="Proteomes" id="UP001501295">
    <property type="component" value="Unassembled WGS sequence"/>
</dbReference>
<evidence type="ECO:0000256" key="1">
    <source>
        <dbReference type="SAM" id="Phobius"/>
    </source>
</evidence>
<comment type="caution">
    <text evidence="2">The sequence shown here is derived from an EMBL/GenBank/DDBJ whole genome shotgun (WGS) entry which is preliminary data.</text>
</comment>
<feature type="transmembrane region" description="Helical" evidence="1">
    <location>
        <begin position="126"/>
        <end position="149"/>
    </location>
</feature>
<gene>
    <name evidence="2" type="ORF">GCM10025780_30720</name>
</gene>
<feature type="transmembrane region" description="Helical" evidence="1">
    <location>
        <begin position="89"/>
        <end position="114"/>
    </location>
</feature>
<evidence type="ECO:0000313" key="2">
    <source>
        <dbReference type="EMBL" id="GAA4682956.1"/>
    </source>
</evidence>
<feature type="transmembrane region" description="Helical" evidence="1">
    <location>
        <begin position="155"/>
        <end position="174"/>
    </location>
</feature>
<protein>
    <recommendedName>
        <fullName evidence="4">DUF1700 domain-containing protein</fullName>
    </recommendedName>
</protein>
<organism evidence="2 3">
    <name type="scientific">Frondihabitans cladoniiphilus</name>
    <dbReference type="NCBI Taxonomy" id="715785"/>
    <lineage>
        <taxon>Bacteria</taxon>
        <taxon>Bacillati</taxon>
        <taxon>Actinomycetota</taxon>
        <taxon>Actinomycetes</taxon>
        <taxon>Micrococcales</taxon>
        <taxon>Microbacteriaceae</taxon>
        <taxon>Frondihabitans</taxon>
    </lineage>
</organism>
<evidence type="ECO:0000313" key="3">
    <source>
        <dbReference type="Proteomes" id="UP001501295"/>
    </source>
</evidence>
<evidence type="ECO:0008006" key="4">
    <source>
        <dbReference type="Google" id="ProtNLM"/>
    </source>
</evidence>
<accession>A0ABP8W7Z3</accession>
<name>A0ABP8W7Z3_9MICO</name>
<dbReference type="Pfam" id="PF22564">
    <property type="entry name" value="HAAS"/>
    <property type="match status" value="1"/>
</dbReference>
<sequence>MTDTTPKNVTAYLAELENELDGVAPEVRNDIVAGVREELLGLDAAAAHARISELGDPAFIAAEARTEAGTGMDEASVERESAPGRASSIAAVVVLVAGSIVVPFVGAIVGLVWVSSARAWTRREKATAWFAPIVIAVLVFALSLLLASLQTTGSHVAVLVGYLVFPIEGVVLAVRARHRGWRVCA</sequence>
<dbReference type="EMBL" id="BAABLM010000009">
    <property type="protein sequence ID" value="GAA4682956.1"/>
    <property type="molecule type" value="Genomic_DNA"/>
</dbReference>